<feature type="chain" id="PRO_5015981083" evidence="2">
    <location>
        <begin position="26"/>
        <end position="973"/>
    </location>
</feature>
<proteinExistence type="predicted"/>
<dbReference type="Gene3D" id="2.60.40.10">
    <property type="entry name" value="Immunoglobulins"/>
    <property type="match status" value="1"/>
</dbReference>
<evidence type="ECO:0000256" key="1">
    <source>
        <dbReference type="SAM" id="Phobius"/>
    </source>
</evidence>
<feature type="domain" description="HTH luxR-type" evidence="3">
    <location>
        <begin position="913"/>
        <end position="970"/>
    </location>
</feature>
<dbReference type="Proteomes" id="UP000249239">
    <property type="component" value="Unassembled WGS sequence"/>
</dbReference>
<gene>
    <name evidence="4" type="ORF">LX69_00517</name>
</gene>
<reference evidence="4 5" key="1">
    <citation type="submission" date="2018-06" db="EMBL/GenBank/DDBJ databases">
        <title>Genomic Encyclopedia of Archaeal and Bacterial Type Strains, Phase II (KMG-II): from individual species to whole genera.</title>
        <authorList>
            <person name="Goeker M."/>
        </authorList>
    </citation>
    <scope>NUCLEOTIDE SEQUENCE [LARGE SCALE GENOMIC DNA]</scope>
    <source>
        <strain evidence="4 5">DSM 6779</strain>
    </source>
</reference>
<dbReference type="Pfam" id="PF07495">
    <property type="entry name" value="Y_Y_Y"/>
    <property type="match status" value="1"/>
</dbReference>
<dbReference type="GO" id="GO:0006355">
    <property type="term" value="P:regulation of DNA-templated transcription"/>
    <property type="evidence" value="ECO:0007669"/>
    <property type="project" value="InterPro"/>
</dbReference>
<evidence type="ECO:0000313" key="4">
    <source>
        <dbReference type="EMBL" id="PZX20065.1"/>
    </source>
</evidence>
<name>A0A2W7NI06_9BACT</name>
<dbReference type="InterPro" id="IPR036388">
    <property type="entry name" value="WH-like_DNA-bd_sf"/>
</dbReference>
<accession>A0A2W7NI06</accession>
<evidence type="ECO:0000256" key="2">
    <source>
        <dbReference type="SAM" id="SignalP"/>
    </source>
</evidence>
<dbReference type="InterPro" id="IPR016032">
    <property type="entry name" value="Sig_transdc_resp-reg_C-effctor"/>
</dbReference>
<dbReference type="SUPFAM" id="SSF63829">
    <property type="entry name" value="Calcium-dependent phosphotriesterase"/>
    <property type="match status" value="2"/>
</dbReference>
<dbReference type="InterPro" id="IPR013783">
    <property type="entry name" value="Ig-like_fold"/>
</dbReference>
<dbReference type="SUPFAM" id="SSF46894">
    <property type="entry name" value="C-terminal effector domain of the bipartite response regulators"/>
    <property type="match status" value="1"/>
</dbReference>
<dbReference type="Gene3D" id="2.130.10.10">
    <property type="entry name" value="YVTN repeat-like/Quinoprotein amine dehydrogenase"/>
    <property type="match status" value="2"/>
</dbReference>
<protein>
    <submittedName>
        <fullName evidence="4">Regulatory LuxR family protein</fullName>
    </submittedName>
</protein>
<keyword evidence="1" id="KW-0812">Transmembrane</keyword>
<keyword evidence="1" id="KW-1133">Transmembrane helix</keyword>
<keyword evidence="1" id="KW-0472">Membrane</keyword>
<comment type="caution">
    <text evidence="4">The sequence shown here is derived from an EMBL/GenBank/DDBJ whole genome shotgun (WGS) entry which is preliminary data.</text>
</comment>
<dbReference type="Gene3D" id="1.10.10.10">
    <property type="entry name" value="Winged helix-like DNA-binding domain superfamily/Winged helix DNA-binding domain"/>
    <property type="match status" value="1"/>
</dbReference>
<evidence type="ECO:0000313" key="5">
    <source>
        <dbReference type="Proteomes" id="UP000249239"/>
    </source>
</evidence>
<dbReference type="EMBL" id="QKZK01000003">
    <property type="protein sequence ID" value="PZX20065.1"/>
    <property type="molecule type" value="Genomic_DNA"/>
</dbReference>
<evidence type="ECO:0000259" key="3">
    <source>
        <dbReference type="SMART" id="SM00421"/>
    </source>
</evidence>
<feature type="transmembrane region" description="Helical" evidence="1">
    <location>
        <begin position="760"/>
        <end position="781"/>
    </location>
</feature>
<dbReference type="AlphaFoldDB" id="A0A2W7NI06"/>
<dbReference type="Pfam" id="PF00196">
    <property type="entry name" value="GerE"/>
    <property type="match status" value="1"/>
</dbReference>
<dbReference type="RefSeq" id="WP_170124205.1">
    <property type="nucleotide sequence ID" value="NZ_QKZK01000003.1"/>
</dbReference>
<keyword evidence="2" id="KW-0732">Signal</keyword>
<dbReference type="InterPro" id="IPR011123">
    <property type="entry name" value="Y_Y_Y"/>
</dbReference>
<dbReference type="InterPro" id="IPR015943">
    <property type="entry name" value="WD40/YVTN_repeat-like_dom_sf"/>
</dbReference>
<organism evidence="4 5">
    <name type="scientific">Breznakibacter xylanolyticus</name>
    <dbReference type="NCBI Taxonomy" id="990"/>
    <lineage>
        <taxon>Bacteria</taxon>
        <taxon>Pseudomonadati</taxon>
        <taxon>Bacteroidota</taxon>
        <taxon>Bacteroidia</taxon>
        <taxon>Marinilabiliales</taxon>
        <taxon>Marinilabiliaceae</taxon>
        <taxon>Breznakibacter</taxon>
    </lineage>
</organism>
<keyword evidence="5" id="KW-1185">Reference proteome</keyword>
<dbReference type="GO" id="GO:0003677">
    <property type="term" value="F:DNA binding"/>
    <property type="evidence" value="ECO:0007669"/>
    <property type="project" value="InterPro"/>
</dbReference>
<dbReference type="SMART" id="SM00421">
    <property type="entry name" value="HTH_LUXR"/>
    <property type="match status" value="1"/>
</dbReference>
<sequence>MKKNTLWQCGCVLMCWMVLAGALLAQQPSVTPGVPEIESYSRNDYRGGTQNWAIAQTDNGLMYFANNDGILEYDGTYWKLIPRMTNAVVRAMLVHEGRIYAGSTNEIGYFAKQGRDYVYTSITKAYNLRDIGEVWGIHAYDGRIVFQTEKMLCLFHEGSKVEMIHAGSRFPSSFLVNGMMLVHDEQQGLMELRGNKLQLVPGGQRITGDRIGAILPLSGQGMVIGTMLGGMYRWGMSDQIEKWNVPADDYLRRMNIFSGTVVDGDLIFGTIQSGVVVVDRLGRIRQVVNKAKGLKNNTVLSIFPDREKNIWAGLDNGIAKVAYHSPITFLNDFFDIGSGYAIARKGGKLYMGTNQGLYSVDESTFYDPLKEPGSFRRIDGTVGQVWTLFDDGSPDGLLCGHTQGAYAVRGGLARLITPPGILGVWTFRDVPGRRDLLMAGIYDGLVLFEKDASGQWRYRCRVDGFRESSRAIEWDVDGGLWMTHGQQGIYKLYFNSSYTAVVKIETIDHYKGMLNDKDMSLAMIDGQMVFVSPRGIYRLDQASHTFYEHQLAQYFTSDGHPLPTGMVQDEEGNIWFFGQRGVGQLRHRSDGGYQRVEHPFLPLRGRMVSAFETLLVWDRQNVLFGMVDGFAHYRVDDRAEDLHAFSVHIRSFRGATDSIAHFRHADQPWPETYPKYPFADNAFEVSYAATWFGTAQVEYASFLKGFDKDWSPWDERQRRQFTRLREGEYALMVKARNIQGVESEPVTLVFRVMPPWYRTLVAKGVYVLLLLLSVLAVWGMTRRIIEKSRQREMLRQAELYRQEQEKLRHEALLNEKEMIQLRSEKLHFENQLKEKELANSTMNIIQKNEFLIKLKEELASAVQVRDTDGIIRKISQTLRRIDQDIDNDSQWQLFETHLEQVHEDFLERLKSRHPELVPRELKLCAYLRMGMSSKEIAALMNISSRAVENNRYKLRKKMGMDQGDNLLEYITKL</sequence>
<dbReference type="InterPro" id="IPR000792">
    <property type="entry name" value="Tscrpt_reg_LuxR_C"/>
</dbReference>
<feature type="signal peptide" evidence="2">
    <location>
        <begin position="1"/>
        <end position="25"/>
    </location>
</feature>